<dbReference type="Gene3D" id="3.40.220.10">
    <property type="entry name" value="Leucine Aminopeptidase, subunit E, domain 1"/>
    <property type="match status" value="1"/>
</dbReference>
<organism evidence="2 3">
    <name type="scientific">Candidatus Desantisbacteria bacterium CG_4_10_14_0_8_um_filter_48_22</name>
    <dbReference type="NCBI Taxonomy" id="1974543"/>
    <lineage>
        <taxon>Bacteria</taxon>
        <taxon>Candidatus Desantisiibacteriota</taxon>
    </lineage>
</organism>
<dbReference type="SMART" id="SM00506">
    <property type="entry name" value="A1pp"/>
    <property type="match status" value="1"/>
</dbReference>
<proteinExistence type="predicted"/>
<reference evidence="3" key="1">
    <citation type="submission" date="2017-09" db="EMBL/GenBank/DDBJ databases">
        <title>Depth-based differentiation of microbial function through sediment-hosted aquifers and enrichment of novel symbionts in the deep terrestrial subsurface.</title>
        <authorList>
            <person name="Probst A.J."/>
            <person name="Ladd B."/>
            <person name="Jarett J.K."/>
            <person name="Geller-Mcgrath D.E."/>
            <person name="Sieber C.M.K."/>
            <person name="Emerson J.B."/>
            <person name="Anantharaman K."/>
            <person name="Thomas B.C."/>
            <person name="Malmstrom R."/>
            <person name="Stieglmeier M."/>
            <person name="Klingl A."/>
            <person name="Woyke T."/>
            <person name="Ryan C.M."/>
            <person name="Banfield J.F."/>
        </authorList>
    </citation>
    <scope>NUCLEOTIDE SEQUENCE [LARGE SCALE GENOMIC DNA]</scope>
</reference>
<dbReference type="AlphaFoldDB" id="A0A2M7S509"/>
<evidence type="ECO:0000259" key="1">
    <source>
        <dbReference type="PROSITE" id="PS51154"/>
    </source>
</evidence>
<dbReference type="InterPro" id="IPR002589">
    <property type="entry name" value="Macro_dom"/>
</dbReference>
<sequence>MRIGKTEIEVLQGDITEQETEAIVNAANNRLIMGGGVAGAIRRKGGQEIQEECSKAGPIPIGEAAVTGAGKLKAKYVIHAATMGMDFDTDEEKIRSSVRNSLKRAEEKKIGSIAFPALGCGVGGFPERRAAEIMLEEIKAHLKEFADSSLKEIVFVLYDKASYDAFREAIL</sequence>
<accession>A0A2M7S509</accession>
<dbReference type="PANTHER" id="PTHR11106">
    <property type="entry name" value="GANGLIOSIDE INDUCED DIFFERENTIATION ASSOCIATED PROTEIN 2-RELATED"/>
    <property type="match status" value="1"/>
</dbReference>
<evidence type="ECO:0000313" key="3">
    <source>
        <dbReference type="Proteomes" id="UP000229307"/>
    </source>
</evidence>
<dbReference type="Pfam" id="PF01661">
    <property type="entry name" value="Macro"/>
    <property type="match status" value="1"/>
</dbReference>
<evidence type="ECO:0000313" key="2">
    <source>
        <dbReference type="EMBL" id="PIZ14614.1"/>
    </source>
</evidence>
<name>A0A2M7S509_9BACT</name>
<dbReference type="EMBL" id="PFMR01000322">
    <property type="protein sequence ID" value="PIZ14614.1"/>
    <property type="molecule type" value="Genomic_DNA"/>
</dbReference>
<gene>
    <name evidence="2" type="ORF">COY52_11710</name>
</gene>
<dbReference type="InterPro" id="IPR043472">
    <property type="entry name" value="Macro_dom-like"/>
</dbReference>
<dbReference type="PROSITE" id="PS51154">
    <property type="entry name" value="MACRO"/>
    <property type="match status" value="1"/>
</dbReference>
<dbReference type="PANTHER" id="PTHR11106:SF111">
    <property type="entry name" value="MACRO DOMAIN-CONTAINING PROTEIN"/>
    <property type="match status" value="1"/>
</dbReference>
<protein>
    <submittedName>
        <fullName evidence="2">O-acetyl-ADP-ribose deacetylase</fullName>
    </submittedName>
</protein>
<dbReference type="SUPFAM" id="SSF52949">
    <property type="entry name" value="Macro domain-like"/>
    <property type="match status" value="1"/>
</dbReference>
<comment type="caution">
    <text evidence="2">The sequence shown here is derived from an EMBL/GenBank/DDBJ whole genome shotgun (WGS) entry which is preliminary data.</text>
</comment>
<feature type="domain" description="Macro" evidence="1">
    <location>
        <begin position="1"/>
        <end position="171"/>
    </location>
</feature>
<dbReference type="Proteomes" id="UP000229307">
    <property type="component" value="Unassembled WGS sequence"/>
</dbReference>